<proteinExistence type="predicted"/>
<keyword evidence="1" id="KW-1133">Transmembrane helix</keyword>
<evidence type="ECO:0000313" key="3">
    <source>
        <dbReference type="EMBL" id="KZP30426.1"/>
    </source>
</evidence>
<dbReference type="PANTHER" id="PTHR37019">
    <property type="entry name" value="CHROMOSOME 1, WHOLE GENOME SHOTGUN SEQUENCE"/>
    <property type="match status" value="1"/>
</dbReference>
<dbReference type="OrthoDB" id="2937326at2759"/>
<evidence type="ECO:0000313" key="4">
    <source>
        <dbReference type="Proteomes" id="UP000076532"/>
    </source>
</evidence>
<evidence type="ECO:0000256" key="1">
    <source>
        <dbReference type="SAM" id="Phobius"/>
    </source>
</evidence>
<keyword evidence="1" id="KW-0472">Membrane</keyword>
<dbReference type="STRING" id="436010.A0A166TB68"/>
<evidence type="ECO:0000259" key="2">
    <source>
        <dbReference type="Pfam" id="PF24803"/>
    </source>
</evidence>
<accession>A0A166TB68</accession>
<feature type="transmembrane region" description="Helical" evidence="1">
    <location>
        <begin position="141"/>
        <end position="159"/>
    </location>
</feature>
<dbReference type="Pfam" id="PF24803">
    <property type="entry name" value="DUF7704"/>
    <property type="match status" value="1"/>
</dbReference>
<dbReference type="AlphaFoldDB" id="A0A166TB68"/>
<feature type="transmembrane region" description="Helical" evidence="1">
    <location>
        <begin position="14"/>
        <end position="33"/>
    </location>
</feature>
<gene>
    <name evidence="3" type="ORF">FIBSPDRAFT_946141</name>
</gene>
<sequence length="176" mass="19923">MVDFLALPGIYRTLFLYIEPVSTISPAVLAWVYPGAEWFHHELIPSKTPALPYGFLEPRTAMAIWQLGNCYFLLGLISSLVFRAIRDALPHDPASQERILGAAFTALAVADVTHIIATFIGLPAEMRYNFLAWNPMTHGNITFVILLCSVRIAWFMGIGRTRYYYGQRITLERKSK</sequence>
<dbReference type="EMBL" id="KV417494">
    <property type="protein sequence ID" value="KZP30426.1"/>
    <property type="molecule type" value="Genomic_DNA"/>
</dbReference>
<feature type="transmembrane region" description="Helical" evidence="1">
    <location>
        <begin position="102"/>
        <end position="121"/>
    </location>
</feature>
<organism evidence="3 4">
    <name type="scientific">Athelia psychrophila</name>
    <dbReference type="NCBI Taxonomy" id="1759441"/>
    <lineage>
        <taxon>Eukaryota</taxon>
        <taxon>Fungi</taxon>
        <taxon>Dikarya</taxon>
        <taxon>Basidiomycota</taxon>
        <taxon>Agaricomycotina</taxon>
        <taxon>Agaricomycetes</taxon>
        <taxon>Agaricomycetidae</taxon>
        <taxon>Atheliales</taxon>
        <taxon>Atheliaceae</taxon>
        <taxon>Athelia</taxon>
    </lineage>
</organism>
<reference evidence="3 4" key="1">
    <citation type="journal article" date="2016" name="Mol. Biol. Evol.">
        <title>Comparative Genomics of Early-Diverging Mushroom-Forming Fungi Provides Insights into the Origins of Lignocellulose Decay Capabilities.</title>
        <authorList>
            <person name="Nagy L.G."/>
            <person name="Riley R."/>
            <person name="Tritt A."/>
            <person name="Adam C."/>
            <person name="Daum C."/>
            <person name="Floudas D."/>
            <person name="Sun H."/>
            <person name="Yadav J.S."/>
            <person name="Pangilinan J."/>
            <person name="Larsson K.H."/>
            <person name="Matsuura K."/>
            <person name="Barry K."/>
            <person name="Labutti K."/>
            <person name="Kuo R."/>
            <person name="Ohm R.A."/>
            <person name="Bhattacharya S.S."/>
            <person name="Shirouzu T."/>
            <person name="Yoshinaga Y."/>
            <person name="Martin F.M."/>
            <person name="Grigoriev I.V."/>
            <person name="Hibbett D.S."/>
        </authorList>
    </citation>
    <scope>NUCLEOTIDE SEQUENCE [LARGE SCALE GENOMIC DNA]</scope>
    <source>
        <strain evidence="3 4">CBS 109695</strain>
    </source>
</reference>
<protein>
    <recommendedName>
        <fullName evidence="2">DUF7704 domain-containing protein</fullName>
    </recommendedName>
</protein>
<dbReference type="Proteomes" id="UP000076532">
    <property type="component" value="Unassembled WGS sequence"/>
</dbReference>
<dbReference type="InterPro" id="IPR056121">
    <property type="entry name" value="DUF7704"/>
</dbReference>
<name>A0A166TB68_9AGAM</name>
<feature type="domain" description="DUF7704" evidence="2">
    <location>
        <begin position="6"/>
        <end position="159"/>
    </location>
</feature>
<feature type="transmembrane region" description="Helical" evidence="1">
    <location>
        <begin position="63"/>
        <end position="82"/>
    </location>
</feature>
<keyword evidence="1" id="KW-0812">Transmembrane</keyword>
<dbReference type="PANTHER" id="PTHR37019:SF2">
    <property type="entry name" value="EXPERA DOMAIN-CONTAINING PROTEIN"/>
    <property type="match status" value="1"/>
</dbReference>
<keyword evidence="4" id="KW-1185">Reference proteome</keyword>